<name>A0A2T7CT06_9POAL</name>
<evidence type="ECO:0000313" key="2">
    <source>
        <dbReference type="EMBL" id="PUZ46464.1"/>
    </source>
</evidence>
<reference evidence="2 3" key="1">
    <citation type="submission" date="2018-04" db="EMBL/GenBank/DDBJ databases">
        <title>WGS assembly of Panicum hallii var. hallii HAL2.</title>
        <authorList>
            <person name="Lovell J."/>
            <person name="Jenkins J."/>
            <person name="Lowry D."/>
            <person name="Mamidi S."/>
            <person name="Sreedasyam A."/>
            <person name="Weng X."/>
            <person name="Barry K."/>
            <person name="Bonette J."/>
            <person name="Campitelli B."/>
            <person name="Daum C."/>
            <person name="Gordon S."/>
            <person name="Gould B."/>
            <person name="Lipzen A."/>
            <person name="MacQueen A."/>
            <person name="Palacio-Mejia J."/>
            <person name="Plott C."/>
            <person name="Shakirov E."/>
            <person name="Shu S."/>
            <person name="Yoshinaga Y."/>
            <person name="Zane M."/>
            <person name="Rokhsar D."/>
            <person name="Grimwood J."/>
            <person name="Schmutz J."/>
            <person name="Juenger T."/>
        </authorList>
    </citation>
    <scope>NUCLEOTIDE SEQUENCE [LARGE SCALE GENOMIC DNA]</scope>
    <source>
        <strain evidence="3">cv. HAL2</strain>
    </source>
</reference>
<dbReference type="EMBL" id="CM009755">
    <property type="protein sequence ID" value="PUZ46464.1"/>
    <property type="molecule type" value="Genomic_DNA"/>
</dbReference>
<dbReference type="OrthoDB" id="10525158at2759"/>
<dbReference type="Gramene" id="PUZ46464">
    <property type="protein sequence ID" value="PUZ46464"/>
    <property type="gene ID" value="GQ55_7G080400"/>
</dbReference>
<feature type="region of interest" description="Disordered" evidence="1">
    <location>
        <begin position="29"/>
        <end position="60"/>
    </location>
</feature>
<evidence type="ECO:0000256" key="1">
    <source>
        <dbReference type="SAM" id="MobiDB-lite"/>
    </source>
</evidence>
<dbReference type="STRING" id="1504633.A0A2T7CT06"/>
<organism evidence="2 3">
    <name type="scientific">Panicum hallii var. hallii</name>
    <dbReference type="NCBI Taxonomy" id="1504633"/>
    <lineage>
        <taxon>Eukaryota</taxon>
        <taxon>Viridiplantae</taxon>
        <taxon>Streptophyta</taxon>
        <taxon>Embryophyta</taxon>
        <taxon>Tracheophyta</taxon>
        <taxon>Spermatophyta</taxon>
        <taxon>Magnoliopsida</taxon>
        <taxon>Liliopsida</taxon>
        <taxon>Poales</taxon>
        <taxon>Poaceae</taxon>
        <taxon>PACMAD clade</taxon>
        <taxon>Panicoideae</taxon>
        <taxon>Panicodae</taxon>
        <taxon>Paniceae</taxon>
        <taxon>Panicinae</taxon>
        <taxon>Panicum</taxon>
        <taxon>Panicum sect. Panicum</taxon>
    </lineage>
</organism>
<sequence>MFTSASLHNINIEDEPIIVNSGVLGTGACESPAHGEPQIIDPKQRRRKRDRARRASMSAEERALINQRRRQSYHAKKSQRSEEIIECEKLRNRLPARKQGKCEYKRRMKEYKANNLHPDSIAMANPQFVPRLIFLSPVEPVKSANEWVVQEFSGAPVYIQPSVEQ</sequence>
<dbReference type="AlphaFoldDB" id="A0A2T7CT06"/>
<keyword evidence="3" id="KW-1185">Reference proteome</keyword>
<gene>
    <name evidence="2" type="ORF">GQ55_7G080400</name>
</gene>
<proteinExistence type="predicted"/>
<dbReference type="Proteomes" id="UP000244336">
    <property type="component" value="Chromosome 7"/>
</dbReference>
<accession>A0A2T7CT06</accession>
<evidence type="ECO:0000313" key="3">
    <source>
        <dbReference type="Proteomes" id="UP000244336"/>
    </source>
</evidence>
<feature type="compositionally biased region" description="Basic residues" evidence="1">
    <location>
        <begin position="44"/>
        <end position="54"/>
    </location>
</feature>
<protein>
    <submittedName>
        <fullName evidence="2">Uncharacterized protein</fullName>
    </submittedName>
</protein>